<evidence type="ECO:0000259" key="2">
    <source>
        <dbReference type="Pfam" id="PF05970"/>
    </source>
</evidence>
<dbReference type="GO" id="GO:0005524">
    <property type="term" value="F:ATP binding"/>
    <property type="evidence" value="ECO:0007669"/>
    <property type="project" value="UniProtKB-KW"/>
</dbReference>
<dbReference type="GO" id="GO:0016887">
    <property type="term" value="F:ATP hydrolysis activity"/>
    <property type="evidence" value="ECO:0007669"/>
    <property type="project" value="RHEA"/>
</dbReference>
<name>A0A371DPD5_9APHY</name>
<feature type="non-terminal residue" evidence="3">
    <location>
        <position position="1"/>
    </location>
</feature>
<dbReference type="OrthoDB" id="3366231at2759"/>
<dbReference type="GO" id="GO:0000723">
    <property type="term" value="P:telomere maintenance"/>
    <property type="evidence" value="ECO:0007669"/>
    <property type="project" value="InterPro"/>
</dbReference>
<keyword evidence="1" id="KW-0234">DNA repair</keyword>
<dbReference type="InterPro" id="IPR010285">
    <property type="entry name" value="DNA_helicase_pif1-like_DEAD"/>
</dbReference>
<dbReference type="Proteomes" id="UP000256964">
    <property type="component" value="Unassembled WGS sequence"/>
</dbReference>
<feature type="domain" description="DNA helicase Pif1-like DEAD-box helicase" evidence="2">
    <location>
        <begin position="11"/>
        <end position="54"/>
    </location>
</feature>
<comment type="cofactor">
    <cofactor evidence="1">
        <name>Mg(2+)</name>
        <dbReference type="ChEBI" id="CHEBI:18420"/>
    </cofactor>
</comment>
<protein>
    <recommendedName>
        <fullName evidence="1">ATP-dependent DNA helicase</fullName>
        <ecNumber evidence="1">5.6.2.3</ecNumber>
    </recommendedName>
</protein>
<comment type="similarity">
    <text evidence="1">Belongs to the helicase family.</text>
</comment>
<organism evidence="3 4">
    <name type="scientific">Lentinus brumalis</name>
    <dbReference type="NCBI Taxonomy" id="2498619"/>
    <lineage>
        <taxon>Eukaryota</taxon>
        <taxon>Fungi</taxon>
        <taxon>Dikarya</taxon>
        <taxon>Basidiomycota</taxon>
        <taxon>Agaricomycotina</taxon>
        <taxon>Agaricomycetes</taxon>
        <taxon>Polyporales</taxon>
        <taxon>Polyporaceae</taxon>
        <taxon>Lentinus</taxon>
    </lineage>
</organism>
<sequence>EREQASICIAKLNAEQHAAFEEIVSSVPHRQGQILFVNGPRGTGKTYLYTAICHK</sequence>
<dbReference type="EC" id="5.6.2.3" evidence="1"/>
<comment type="catalytic activity">
    <reaction evidence="1">
        <text>ATP + H2O = ADP + phosphate + H(+)</text>
        <dbReference type="Rhea" id="RHEA:13065"/>
        <dbReference type="ChEBI" id="CHEBI:15377"/>
        <dbReference type="ChEBI" id="CHEBI:15378"/>
        <dbReference type="ChEBI" id="CHEBI:30616"/>
        <dbReference type="ChEBI" id="CHEBI:43474"/>
        <dbReference type="ChEBI" id="CHEBI:456216"/>
        <dbReference type="EC" id="5.6.2.3"/>
    </reaction>
</comment>
<dbReference type="PANTHER" id="PTHR10492:SF91">
    <property type="entry name" value="ATP-DEPENDENT DNA HELICASE"/>
    <property type="match status" value="1"/>
</dbReference>
<keyword evidence="1" id="KW-0227">DNA damage</keyword>
<keyword evidence="1" id="KW-0067">ATP-binding</keyword>
<dbReference type="PANTHER" id="PTHR10492">
    <property type="match status" value="1"/>
</dbReference>
<accession>A0A371DPD5</accession>
<dbReference type="GO" id="GO:0006281">
    <property type="term" value="P:DNA repair"/>
    <property type="evidence" value="ECO:0007669"/>
    <property type="project" value="UniProtKB-KW"/>
</dbReference>
<evidence type="ECO:0000256" key="1">
    <source>
        <dbReference type="RuleBase" id="RU363044"/>
    </source>
</evidence>
<keyword evidence="4" id="KW-1185">Reference proteome</keyword>
<dbReference type="Gene3D" id="3.40.50.300">
    <property type="entry name" value="P-loop containing nucleotide triphosphate hydrolases"/>
    <property type="match status" value="1"/>
</dbReference>
<dbReference type="GO" id="GO:0043139">
    <property type="term" value="F:5'-3' DNA helicase activity"/>
    <property type="evidence" value="ECO:0007669"/>
    <property type="project" value="UniProtKB-EC"/>
</dbReference>
<dbReference type="InterPro" id="IPR027417">
    <property type="entry name" value="P-loop_NTPase"/>
</dbReference>
<keyword evidence="1" id="KW-0347">Helicase</keyword>
<keyword evidence="1" id="KW-0378">Hydrolase</keyword>
<dbReference type="EMBL" id="KZ857385">
    <property type="protein sequence ID" value="RDX54396.1"/>
    <property type="molecule type" value="Genomic_DNA"/>
</dbReference>
<keyword evidence="1" id="KW-0547">Nucleotide-binding</keyword>
<reference evidence="3 4" key="1">
    <citation type="journal article" date="2018" name="Biotechnol. Biofuels">
        <title>Integrative visual omics of the white-rot fungus Polyporus brumalis exposes the biotechnological potential of its oxidative enzymes for delignifying raw plant biomass.</title>
        <authorList>
            <person name="Miyauchi S."/>
            <person name="Rancon A."/>
            <person name="Drula E."/>
            <person name="Hage H."/>
            <person name="Chaduli D."/>
            <person name="Favel A."/>
            <person name="Grisel S."/>
            <person name="Henrissat B."/>
            <person name="Herpoel-Gimbert I."/>
            <person name="Ruiz-Duenas F.J."/>
            <person name="Chevret D."/>
            <person name="Hainaut M."/>
            <person name="Lin J."/>
            <person name="Wang M."/>
            <person name="Pangilinan J."/>
            <person name="Lipzen A."/>
            <person name="Lesage-Meessen L."/>
            <person name="Navarro D."/>
            <person name="Riley R."/>
            <person name="Grigoriev I.V."/>
            <person name="Zhou S."/>
            <person name="Raouche S."/>
            <person name="Rosso M.N."/>
        </authorList>
    </citation>
    <scope>NUCLEOTIDE SEQUENCE [LARGE SCALE GENOMIC DNA]</scope>
    <source>
        <strain evidence="3 4">BRFM 1820</strain>
    </source>
</reference>
<dbReference type="Pfam" id="PF05970">
    <property type="entry name" value="PIF1"/>
    <property type="match status" value="1"/>
</dbReference>
<keyword evidence="1" id="KW-0233">DNA recombination</keyword>
<evidence type="ECO:0000313" key="4">
    <source>
        <dbReference type="Proteomes" id="UP000256964"/>
    </source>
</evidence>
<proteinExistence type="inferred from homology"/>
<dbReference type="GO" id="GO:0006310">
    <property type="term" value="P:DNA recombination"/>
    <property type="evidence" value="ECO:0007669"/>
    <property type="project" value="UniProtKB-KW"/>
</dbReference>
<gene>
    <name evidence="3" type="ORF">OH76DRAFT_1341261</name>
</gene>
<dbReference type="SUPFAM" id="SSF52540">
    <property type="entry name" value="P-loop containing nucleoside triphosphate hydrolases"/>
    <property type="match status" value="1"/>
</dbReference>
<dbReference type="AlphaFoldDB" id="A0A371DPD5"/>
<evidence type="ECO:0000313" key="3">
    <source>
        <dbReference type="EMBL" id="RDX54396.1"/>
    </source>
</evidence>